<dbReference type="OrthoDB" id="271386at2759"/>
<keyword evidence="2" id="KW-1133">Transmembrane helix</keyword>
<dbReference type="Gramene" id="TraesLDM3B03G01616480.3">
    <property type="protein sequence ID" value="TraesLDM3B03G01616480.3.CDS1"/>
    <property type="gene ID" value="TraesLDM3B03G01616480"/>
</dbReference>
<dbReference type="Gramene" id="TraesMAC3B03G01615280.2">
    <property type="protein sequence ID" value="TraesMAC3B03G01615280.2.CDS1"/>
    <property type="gene ID" value="TraesMAC3B03G01615280"/>
</dbReference>
<dbReference type="Gramene" id="TraesSYM3B03G01638500.1">
    <property type="protein sequence ID" value="TraesSYM3B03G01638500.1.CDS1"/>
    <property type="gene ID" value="TraesSYM3B03G01638500"/>
</dbReference>
<dbReference type="Gramene" id="TraesROB_scaffold_032102_01G000100.1">
    <property type="protein sequence ID" value="TraesROB_scaffold_032102_01G000100.1"/>
    <property type="gene ID" value="TraesROB_scaffold_032102_01G000100"/>
</dbReference>
<dbReference type="Proteomes" id="UP000019116">
    <property type="component" value="Chromosome 3B"/>
</dbReference>
<dbReference type="Gramene" id="TraesJUL3B03G01628790.4">
    <property type="protein sequence ID" value="TraesJUL3B03G01628790.4.CDS1"/>
    <property type="gene ID" value="TraesJUL3B03G01628790"/>
</dbReference>
<dbReference type="Gramene" id="TraesCAD_scaffold_043885_01G000100.1">
    <property type="protein sequence ID" value="TraesCAD_scaffold_043885_01G000100.1"/>
    <property type="gene ID" value="TraesCAD_scaffold_043885_01G000100"/>
</dbReference>
<dbReference type="Gramene" id="TraesWEE_scaffold_037585_01G000200.1">
    <property type="protein sequence ID" value="TraesWEE_scaffold_037585_01G000200.1"/>
    <property type="gene ID" value="TraesWEE_scaffold_037585_01G000200"/>
</dbReference>
<dbReference type="Gramene" id="TraesJAG3B03G01624340.3">
    <property type="protein sequence ID" value="TraesJAG3B03G01624340.3.CDS1"/>
    <property type="gene ID" value="TraesJAG3B03G01624340"/>
</dbReference>
<dbReference type="EnsemblPlants" id="TraesCS3B02G204300.1">
    <property type="protein sequence ID" value="TraesCS3B02G204300.1.cds1"/>
    <property type="gene ID" value="TraesCS3B02G204300"/>
</dbReference>
<dbReference type="Gramene" id="TraesARI3B03G01640850.1">
    <property type="protein sequence ID" value="TraesARI3B03G01640850.1.CDS1"/>
    <property type="gene ID" value="TraesARI3B03G01640850"/>
</dbReference>
<keyword evidence="4" id="KW-1185">Reference proteome</keyword>
<feature type="transmembrane region" description="Helical" evidence="2">
    <location>
        <begin position="21"/>
        <end position="43"/>
    </location>
</feature>
<evidence type="ECO:0000313" key="4">
    <source>
        <dbReference type="Proteomes" id="UP000019116"/>
    </source>
</evidence>
<proteinExistence type="predicted"/>
<dbReference type="Gramene" id="TraesSTA3B03G01607370.2">
    <property type="protein sequence ID" value="TraesSTA3B03G01607370.2.CDS1"/>
    <property type="gene ID" value="TraesSTA3B03G01607370"/>
</dbReference>
<reference evidence="3" key="2">
    <citation type="submission" date="2018-10" db="UniProtKB">
        <authorList>
            <consortium name="EnsemblPlants"/>
        </authorList>
    </citation>
    <scope>IDENTIFICATION</scope>
</reference>
<dbReference type="Gramene" id="TraesNOR3B03G01645380.3">
    <property type="protein sequence ID" value="TraesNOR3B03G01645380.3.CDS1"/>
    <property type="gene ID" value="TraesNOR3B03G01645380"/>
</dbReference>
<dbReference type="STRING" id="4565.A0A077RR85"/>
<evidence type="ECO:0000256" key="1">
    <source>
        <dbReference type="SAM" id="MobiDB-lite"/>
    </source>
</evidence>
<dbReference type="Gramene" id="TraesCLE_scaffold_004000_01G000200.1">
    <property type="protein sequence ID" value="TraesCLE_scaffold_004000_01G000200.1"/>
    <property type="gene ID" value="TraesCLE_scaffold_004000_01G000200"/>
</dbReference>
<dbReference type="Gramene" id="TraesLAC3B03G01558010.1">
    <property type="protein sequence ID" value="TraesLAC3B03G01558010.1.CDS1"/>
    <property type="gene ID" value="TraesLAC3B03G01558010"/>
</dbReference>
<dbReference type="Gramene" id="TraesJUL3B03G01628790.3">
    <property type="protein sequence ID" value="TraesJUL3B03G01628790.3.CDS1"/>
    <property type="gene ID" value="TraesJUL3B03G01628790"/>
</dbReference>
<dbReference type="Gramene" id="TraesJUL3B03G01628790.2">
    <property type="protein sequence ID" value="TraesJUL3B03G01628790.2.CDS1"/>
    <property type="gene ID" value="TraesJUL3B03G01628790"/>
</dbReference>
<dbReference type="Gramene" id="TraesJUL3B03G01628790.1">
    <property type="protein sequence ID" value="TraesJUL3B03G01628790.1.CDS1"/>
    <property type="gene ID" value="TraesJUL3B03G01628790"/>
</dbReference>
<dbReference type="Gramene" id="TraesCS3B03G0496800.1">
    <property type="protein sequence ID" value="TraesCS3B03G0496800.1.CDS1"/>
    <property type="gene ID" value="TraesCS3B03G0496800"/>
</dbReference>
<dbReference type="Gramene" id="TraesARI3B03G01640850.2">
    <property type="protein sequence ID" value="TraesARI3B03G01640850.2.CDS1"/>
    <property type="gene ID" value="TraesARI3B03G01640850"/>
</dbReference>
<organism evidence="3">
    <name type="scientific">Triticum aestivum</name>
    <name type="common">Wheat</name>
    <dbReference type="NCBI Taxonomy" id="4565"/>
    <lineage>
        <taxon>Eukaryota</taxon>
        <taxon>Viridiplantae</taxon>
        <taxon>Streptophyta</taxon>
        <taxon>Embryophyta</taxon>
        <taxon>Tracheophyta</taxon>
        <taxon>Spermatophyta</taxon>
        <taxon>Magnoliopsida</taxon>
        <taxon>Liliopsida</taxon>
        <taxon>Poales</taxon>
        <taxon>Poaceae</taxon>
        <taxon>BOP clade</taxon>
        <taxon>Pooideae</taxon>
        <taxon>Triticodae</taxon>
        <taxon>Triticeae</taxon>
        <taxon>Triticinae</taxon>
        <taxon>Triticum</taxon>
    </lineage>
</organism>
<dbReference type="Gramene" id="TraesMAC3B03G01615280.5">
    <property type="protein sequence ID" value="TraesMAC3B03G01615280.5.CDS1"/>
    <property type="gene ID" value="TraesMAC3B03G01615280"/>
</dbReference>
<keyword evidence="2" id="KW-0812">Transmembrane</keyword>
<dbReference type="Gramene" id="TraesMAC3B03G01615280.1">
    <property type="protein sequence ID" value="TraesMAC3B03G01615280.1.CDS1"/>
    <property type="gene ID" value="TraesMAC3B03G01615280"/>
</dbReference>
<sequence length="60" mass="6417">MAKIKPRALLAQSKQKKSPTKIGPTMFAFIVVGALVVSSLYAYRYWMSKGPAGAESVAGN</sequence>
<dbReference type="Gramene" id="TraesMAC3B03G01615280.3">
    <property type="protein sequence ID" value="TraesMAC3B03G01615280.3.CDS1"/>
    <property type="gene ID" value="TraesMAC3B03G01615280"/>
</dbReference>
<feature type="region of interest" description="Disordered" evidence="1">
    <location>
        <begin position="1"/>
        <end position="20"/>
    </location>
</feature>
<protein>
    <submittedName>
        <fullName evidence="3">Uncharacterized protein</fullName>
    </submittedName>
</protein>
<evidence type="ECO:0000313" key="3">
    <source>
        <dbReference type="EnsemblPlants" id="TraesCS3B02G204300.1.cds1"/>
    </source>
</evidence>
<dbReference type="Gramene" id="TraesLDM3B03G01616480.1">
    <property type="protein sequence ID" value="TraesLDM3B03G01616480.1.CDS1"/>
    <property type="gene ID" value="TraesLDM3B03G01616480"/>
</dbReference>
<dbReference type="Gramene" id="TraesRN3B0100484700.1">
    <property type="protein sequence ID" value="TraesRN3B0100484700.1"/>
    <property type="gene ID" value="TraesRN3B0100484700"/>
</dbReference>
<dbReference type="Gramene" id="TraesNOR3B03G01645380.4">
    <property type="protein sequence ID" value="TraesNOR3B03G01645380.4.CDS1"/>
    <property type="gene ID" value="TraesNOR3B03G01645380"/>
</dbReference>
<dbReference type="Gramene" id="TraesNOR3B03G01645380.1">
    <property type="protein sequence ID" value="TraesNOR3B03G01645380.1.CDS1"/>
    <property type="gene ID" value="TraesNOR3B03G01645380"/>
</dbReference>
<dbReference type="Gramene" id="TraesLAC3B03G01558010.3">
    <property type="protein sequence ID" value="TraesLAC3B03G01558010.3.CDS1"/>
    <property type="gene ID" value="TraesLAC3B03G01558010"/>
</dbReference>
<keyword evidence="2" id="KW-0472">Membrane</keyword>
<dbReference type="Gramene" id="TraesNOR3B03G01645380.2">
    <property type="protein sequence ID" value="TraesNOR3B03G01645380.2.CDS1"/>
    <property type="gene ID" value="TraesNOR3B03G01645380"/>
</dbReference>
<dbReference type="Gramene" id="TraesLAC3B03G01558010.2">
    <property type="protein sequence ID" value="TraesLAC3B03G01558010.2.CDS1"/>
    <property type="gene ID" value="TraesLAC3B03G01558010"/>
</dbReference>
<name>A0A077RR85_WHEAT</name>
<dbReference type="Gramene" id="TraesLDM3B03G01616480.2">
    <property type="protein sequence ID" value="TraesLDM3B03G01616480.2.CDS1"/>
    <property type="gene ID" value="TraesLDM3B03G01616480"/>
</dbReference>
<dbReference type="Gramene" id="TraesSTA3B03G01607370.1">
    <property type="protein sequence ID" value="TraesSTA3B03G01607370.1.CDS1"/>
    <property type="gene ID" value="TraesSTA3B03G01607370"/>
</dbReference>
<dbReference type="Gramene" id="TraesMAC3B03G01615280.4">
    <property type="protein sequence ID" value="TraesMAC3B03G01615280.4.CDS1"/>
    <property type="gene ID" value="TraesMAC3B03G01615280"/>
</dbReference>
<accession>A0A077RR85</accession>
<dbReference type="AlphaFoldDB" id="A0A077RR85"/>
<dbReference type="Gramene" id="TraesJAG3B03G01624340.1">
    <property type="protein sequence ID" value="TraesJAG3B03G01624340.1.CDS1"/>
    <property type="gene ID" value="TraesJAG3B03G01624340"/>
</dbReference>
<evidence type="ECO:0000256" key="2">
    <source>
        <dbReference type="SAM" id="Phobius"/>
    </source>
</evidence>
<dbReference type="Gramene" id="TraesPARA_EIv1.0_0998850.1">
    <property type="protein sequence ID" value="TraesPARA_EIv1.0_0998850.1.CDS1"/>
    <property type="gene ID" value="TraesPARA_EIv1.0_0998850"/>
</dbReference>
<dbReference type="Gramene" id="TraesSYM3B03G01638500.2">
    <property type="protein sequence ID" value="TraesSYM3B03G01638500.2.CDS1"/>
    <property type="gene ID" value="TraesSYM3B03G01638500"/>
</dbReference>
<dbReference type="HOGENOM" id="CLU_206145_0_0_1"/>
<reference evidence="3" key="1">
    <citation type="submission" date="2018-08" db="EMBL/GenBank/DDBJ databases">
        <authorList>
            <person name="Rossello M."/>
        </authorList>
    </citation>
    <scope>NUCLEOTIDE SEQUENCE [LARGE SCALE GENOMIC DNA]</scope>
    <source>
        <strain evidence="3">cv. Chinese Spring</strain>
    </source>
</reference>
<dbReference type="Gramene" id="TraesJAG3B03G01624340.2">
    <property type="protein sequence ID" value="TraesJAG3B03G01624340.2.CDS1"/>
    <property type="gene ID" value="TraesJAG3B03G01624340"/>
</dbReference>
<dbReference type="Gramene" id="TraesCS3B02G204300.1">
    <property type="protein sequence ID" value="TraesCS3B02G204300.1.cds1"/>
    <property type="gene ID" value="TraesCS3B02G204300"/>
</dbReference>